<dbReference type="HOGENOM" id="CLU_2204204_0_0_2"/>
<evidence type="ECO:0000313" key="2">
    <source>
        <dbReference type="Proteomes" id="UP000001037"/>
    </source>
</evidence>
<dbReference type="KEGG" id="pfm:Pyrfu_0484"/>
<reference evidence="1 2" key="1">
    <citation type="journal article" date="2011" name="Stand. Genomic Sci.">
        <title>Complete genome sequence of the hyperthermophilic chemolithoautotroph Pyrolobus fumarii type strain (1A).</title>
        <authorList>
            <person name="Anderson I."/>
            <person name="Goker M."/>
            <person name="Nolan M."/>
            <person name="Lucas S."/>
            <person name="Hammon N."/>
            <person name="Deshpande S."/>
            <person name="Cheng J.F."/>
            <person name="Tapia R."/>
            <person name="Han C."/>
            <person name="Goodwin L."/>
            <person name="Pitluck S."/>
            <person name="Huntemann M."/>
            <person name="Liolios K."/>
            <person name="Ivanova N."/>
            <person name="Pagani I."/>
            <person name="Mavromatis K."/>
            <person name="Ovchinikova G."/>
            <person name="Pati A."/>
            <person name="Chen A."/>
            <person name="Palaniappan K."/>
            <person name="Land M."/>
            <person name="Hauser L."/>
            <person name="Brambilla E.M."/>
            <person name="Huber H."/>
            <person name="Yasawong M."/>
            <person name="Rohde M."/>
            <person name="Spring S."/>
            <person name="Abt B."/>
            <person name="Sikorski J."/>
            <person name="Wirth R."/>
            <person name="Detter J.C."/>
            <person name="Woyke T."/>
            <person name="Bristow J."/>
            <person name="Eisen J.A."/>
            <person name="Markowitz V."/>
            <person name="Hugenholtz P."/>
            <person name="Kyrpides N.C."/>
            <person name="Klenk H.P."/>
            <person name="Lapidus A."/>
        </authorList>
    </citation>
    <scope>NUCLEOTIDE SEQUENCE [LARGE SCALE GENOMIC DNA]</scope>
    <source>
        <strain evidence="2">DSM 11204 / 1A</strain>
    </source>
</reference>
<sequence length="107" mass="12011">MRCIGTTAASKIIALLTLFHIPPVDGVIAECVIGKREPSKPSEYVTVVKKLAEILAECMESREFLVYLAERRAEARSVIAAKPFKILDEGLWFTLVYEKKRVGVCRE</sequence>
<organism evidence="1 2">
    <name type="scientific">Pyrolobus fumarii (strain DSM 11204 / 1A)</name>
    <dbReference type="NCBI Taxonomy" id="694429"/>
    <lineage>
        <taxon>Archaea</taxon>
        <taxon>Thermoproteota</taxon>
        <taxon>Thermoprotei</taxon>
        <taxon>Desulfurococcales</taxon>
        <taxon>Pyrodictiaceae</taxon>
        <taxon>Pyrolobus</taxon>
    </lineage>
</organism>
<gene>
    <name evidence="1" type="ordered locus">Pyrfu_0484</name>
</gene>
<accession>G0EGI1</accession>
<name>G0EGI1_PYRF1</name>
<protein>
    <submittedName>
        <fullName evidence="1">Uncharacterized protein</fullName>
    </submittedName>
</protein>
<dbReference type="Proteomes" id="UP000001037">
    <property type="component" value="Chromosome"/>
</dbReference>
<proteinExistence type="predicted"/>
<dbReference type="EMBL" id="CP002838">
    <property type="protein sequence ID" value="AEM38355.1"/>
    <property type="molecule type" value="Genomic_DNA"/>
</dbReference>
<dbReference type="InParanoid" id="G0EGI1"/>
<evidence type="ECO:0000313" key="1">
    <source>
        <dbReference type="EMBL" id="AEM38355.1"/>
    </source>
</evidence>
<keyword evidence="2" id="KW-1185">Reference proteome</keyword>
<dbReference type="AlphaFoldDB" id="G0EGI1"/>